<dbReference type="EMBL" id="SJPF01000004">
    <property type="protein sequence ID" value="TWT32073.1"/>
    <property type="molecule type" value="Genomic_DNA"/>
</dbReference>
<dbReference type="RefSeq" id="WP_146434745.1">
    <property type="nucleotide sequence ID" value="NZ_SJPF01000004.1"/>
</dbReference>
<dbReference type="InterPro" id="IPR038762">
    <property type="entry name" value="ABM_predict"/>
</dbReference>
<feature type="transmembrane region" description="Helical" evidence="1">
    <location>
        <begin position="114"/>
        <end position="132"/>
    </location>
</feature>
<evidence type="ECO:0000259" key="2">
    <source>
        <dbReference type="Pfam" id="PF03992"/>
    </source>
</evidence>
<keyword evidence="4" id="KW-1185">Reference proteome</keyword>
<dbReference type="Gene3D" id="3.30.70.100">
    <property type="match status" value="1"/>
</dbReference>
<feature type="transmembrane region" description="Helical" evidence="1">
    <location>
        <begin position="144"/>
        <end position="167"/>
    </location>
</feature>
<keyword evidence="1" id="KW-0472">Membrane</keyword>
<dbReference type="SUPFAM" id="SSF54909">
    <property type="entry name" value="Dimeric alpha+beta barrel"/>
    <property type="match status" value="1"/>
</dbReference>
<dbReference type="OrthoDB" id="1494254at2"/>
<proteinExistence type="predicted"/>
<feature type="domain" description="ABM" evidence="2">
    <location>
        <begin position="6"/>
        <end position="81"/>
    </location>
</feature>
<keyword evidence="1" id="KW-0812">Transmembrane</keyword>
<evidence type="ECO:0000256" key="1">
    <source>
        <dbReference type="SAM" id="Phobius"/>
    </source>
</evidence>
<dbReference type="InterPro" id="IPR011008">
    <property type="entry name" value="Dimeric_a/b-barrel"/>
</dbReference>
<reference evidence="3 4" key="1">
    <citation type="submission" date="2019-02" db="EMBL/GenBank/DDBJ databases">
        <title>Deep-cultivation of Planctomycetes and their phenomic and genomic characterization uncovers novel biology.</title>
        <authorList>
            <person name="Wiegand S."/>
            <person name="Jogler M."/>
            <person name="Boedeker C."/>
            <person name="Pinto D."/>
            <person name="Vollmers J."/>
            <person name="Rivas-Marin E."/>
            <person name="Kohn T."/>
            <person name="Peeters S.H."/>
            <person name="Heuer A."/>
            <person name="Rast P."/>
            <person name="Oberbeckmann S."/>
            <person name="Bunk B."/>
            <person name="Jeske O."/>
            <person name="Meyerdierks A."/>
            <person name="Storesund J.E."/>
            <person name="Kallscheuer N."/>
            <person name="Luecker S."/>
            <person name="Lage O.M."/>
            <person name="Pohl T."/>
            <person name="Merkel B.J."/>
            <person name="Hornburger P."/>
            <person name="Mueller R.-W."/>
            <person name="Bruemmer F."/>
            <person name="Labrenz M."/>
            <person name="Spormann A.M."/>
            <person name="Op Den Camp H."/>
            <person name="Overmann J."/>
            <person name="Amann R."/>
            <person name="Jetten M.S.M."/>
            <person name="Mascher T."/>
            <person name="Medema M.H."/>
            <person name="Devos D.P."/>
            <person name="Kaster A.-K."/>
            <person name="Ovreas L."/>
            <person name="Rohde M."/>
            <person name="Galperin M.Y."/>
            <person name="Jogler C."/>
        </authorList>
    </citation>
    <scope>NUCLEOTIDE SEQUENCE [LARGE SCALE GENOMIC DNA]</scope>
    <source>
        <strain evidence="3 4">Enr8</strain>
    </source>
</reference>
<sequence length="179" mass="19835">METQPVHVAVTRIVRDGSEAEFERLLKQFISRSLDVPGSSGVLVLRPPADSEAKEYGLMRSFEDEDAAAAFYDSKLFAQWLASIEPLVVGEPVRRRLSGLEAFFRGGTSMPPRWKMAIVTFLGVLPAVLVWSNVLGPLMADLHWLVGAIATNIAVVATLTWGVMPILTKLFHHWLHPTE</sequence>
<protein>
    <recommendedName>
        <fullName evidence="2">ABM domain-containing protein</fullName>
    </recommendedName>
</protein>
<name>A0A5C5V277_9BACT</name>
<keyword evidence="1" id="KW-1133">Transmembrane helix</keyword>
<comment type="caution">
    <text evidence="3">The sequence shown here is derived from an EMBL/GenBank/DDBJ whole genome shotgun (WGS) entry which is preliminary data.</text>
</comment>
<organism evidence="3 4">
    <name type="scientific">Blastopirellula retiformator</name>
    <dbReference type="NCBI Taxonomy" id="2527970"/>
    <lineage>
        <taxon>Bacteria</taxon>
        <taxon>Pseudomonadati</taxon>
        <taxon>Planctomycetota</taxon>
        <taxon>Planctomycetia</taxon>
        <taxon>Pirellulales</taxon>
        <taxon>Pirellulaceae</taxon>
        <taxon>Blastopirellula</taxon>
    </lineage>
</organism>
<accession>A0A5C5V277</accession>
<dbReference type="PANTHER" id="PTHR40057">
    <property type="entry name" value="SLR1162 PROTEIN"/>
    <property type="match status" value="1"/>
</dbReference>
<dbReference type="PANTHER" id="PTHR40057:SF1">
    <property type="entry name" value="SLR1162 PROTEIN"/>
    <property type="match status" value="1"/>
</dbReference>
<evidence type="ECO:0000313" key="3">
    <source>
        <dbReference type="EMBL" id="TWT32073.1"/>
    </source>
</evidence>
<dbReference type="InterPro" id="IPR007138">
    <property type="entry name" value="ABM_dom"/>
</dbReference>
<dbReference type="AlphaFoldDB" id="A0A5C5V277"/>
<evidence type="ECO:0000313" key="4">
    <source>
        <dbReference type="Proteomes" id="UP000318878"/>
    </source>
</evidence>
<dbReference type="Proteomes" id="UP000318878">
    <property type="component" value="Unassembled WGS sequence"/>
</dbReference>
<gene>
    <name evidence="3" type="ORF">Enr8_39990</name>
</gene>
<dbReference type="Pfam" id="PF03992">
    <property type="entry name" value="ABM"/>
    <property type="match status" value="1"/>
</dbReference>